<organism evidence="1 2">
    <name type="scientific">Melastoma candidum</name>
    <dbReference type="NCBI Taxonomy" id="119954"/>
    <lineage>
        <taxon>Eukaryota</taxon>
        <taxon>Viridiplantae</taxon>
        <taxon>Streptophyta</taxon>
        <taxon>Embryophyta</taxon>
        <taxon>Tracheophyta</taxon>
        <taxon>Spermatophyta</taxon>
        <taxon>Magnoliopsida</taxon>
        <taxon>eudicotyledons</taxon>
        <taxon>Gunneridae</taxon>
        <taxon>Pentapetalae</taxon>
        <taxon>rosids</taxon>
        <taxon>malvids</taxon>
        <taxon>Myrtales</taxon>
        <taxon>Melastomataceae</taxon>
        <taxon>Melastomatoideae</taxon>
        <taxon>Melastomateae</taxon>
        <taxon>Melastoma</taxon>
    </lineage>
</organism>
<evidence type="ECO:0000313" key="2">
    <source>
        <dbReference type="Proteomes" id="UP001057402"/>
    </source>
</evidence>
<name>A0ACB9NW07_9MYRT</name>
<reference evidence="2" key="1">
    <citation type="journal article" date="2023" name="Front. Plant Sci.">
        <title>Chromosomal-level genome assembly of Melastoma candidum provides insights into trichome evolution.</title>
        <authorList>
            <person name="Zhong Y."/>
            <person name="Wu W."/>
            <person name="Sun C."/>
            <person name="Zou P."/>
            <person name="Liu Y."/>
            <person name="Dai S."/>
            <person name="Zhou R."/>
        </authorList>
    </citation>
    <scope>NUCLEOTIDE SEQUENCE [LARGE SCALE GENOMIC DNA]</scope>
</reference>
<proteinExistence type="predicted"/>
<dbReference type="Proteomes" id="UP001057402">
    <property type="component" value="Chromosome 7"/>
</dbReference>
<comment type="caution">
    <text evidence="1">The sequence shown here is derived from an EMBL/GenBank/DDBJ whole genome shotgun (WGS) entry which is preliminary data.</text>
</comment>
<keyword evidence="2" id="KW-1185">Reference proteome</keyword>
<dbReference type="EMBL" id="CM042886">
    <property type="protein sequence ID" value="KAI4340827.1"/>
    <property type="molecule type" value="Genomic_DNA"/>
</dbReference>
<evidence type="ECO:0000313" key="1">
    <source>
        <dbReference type="EMBL" id="KAI4340827.1"/>
    </source>
</evidence>
<sequence>MKPDESISEMYDRLNIIINSFALLVKNYTNAELVKKVLRSLPMNWKAKKIAIEEAKDLTTLRLDQLMGSFFSYEEEKRSYVPQTTKSIAFKAPASTSNKSDDIKAETDEELSMLVKGLNKLLYKKRFKRNVKSKSSNLEDKKGLVCYECKKLGHMRNECPLLTERQKPSRNKRRALLAWSDEKDDEFEFEEEQKANLFYMARSKSESDSDEEDEANLGHRKLGLINFQLLSKIAKKELVRCLPKLSFEENSFCEACSLGKQTKASFKSKCYISTTKSLELLHMDLFGPTRTQSLGHRLYAMVVVDDYSKASSQSCRMGWEPILKA</sequence>
<protein>
    <submittedName>
        <fullName evidence="1">Uncharacterized protein</fullName>
    </submittedName>
</protein>
<gene>
    <name evidence="1" type="ORF">MLD38_025628</name>
</gene>
<accession>A0ACB9NW07</accession>